<dbReference type="InterPro" id="IPR010994">
    <property type="entry name" value="RuvA_2-like"/>
</dbReference>
<comment type="caution">
    <text evidence="4">The sequence shown here is derived from an EMBL/GenBank/DDBJ whole genome shotgun (WGS) entry which is preliminary data.</text>
</comment>
<dbReference type="InterPro" id="IPR018974">
    <property type="entry name" value="Tex-like_N"/>
</dbReference>
<dbReference type="InterPro" id="IPR023319">
    <property type="entry name" value="Tex-like_HTH_dom_sf"/>
</dbReference>
<dbReference type="SUPFAM" id="SSF158832">
    <property type="entry name" value="Tex N-terminal region-like"/>
    <property type="match status" value="1"/>
</dbReference>
<dbReference type="SUPFAM" id="SSF50249">
    <property type="entry name" value="Nucleic acid-binding proteins"/>
    <property type="match status" value="1"/>
</dbReference>
<dbReference type="SMART" id="SM00732">
    <property type="entry name" value="YqgFc"/>
    <property type="match status" value="1"/>
</dbReference>
<dbReference type="InterPro" id="IPR041692">
    <property type="entry name" value="HHH_9"/>
</dbReference>
<dbReference type="Gene3D" id="3.30.420.140">
    <property type="entry name" value="YqgF/RNase H-like domain"/>
    <property type="match status" value="1"/>
</dbReference>
<dbReference type="Pfam" id="PF00575">
    <property type="entry name" value="S1"/>
    <property type="match status" value="1"/>
</dbReference>
<dbReference type="InterPro" id="IPR050437">
    <property type="entry name" value="Ribos_protein_bS1-like"/>
</dbReference>
<dbReference type="InterPro" id="IPR012337">
    <property type="entry name" value="RNaseH-like_sf"/>
</dbReference>
<dbReference type="Gene3D" id="1.10.150.310">
    <property type="entry name" value="Tex RuvX-like domain-like"/>
    <property type="match status" value="1"/>
</dbReference>
<dbReference type="PROSITE" id="PS50126">
    <property type="entry name" value="S1"/>
    <property type="match status" value="1"/>
</dbReference>
<dbReference type="Proteomes" id="UP001479436">
    <property type="component" value="Unassembled WGS sequence"/>
</dbReference>
<dbReference type="PANTHER" id="PTHR10724:SF10">
    <property type="entry name" value="S1 RNA-BINDING DOMAIN-CONTAINING PROTEIN 1"/>
    <property type="match status" value="1"/>
</dbReference>
<evidence type="ECO:0000259" key="3">
    <source>
        <dbReference type="PROSITE" id="PS50126"/>
    </source>
</evidence>
<organism evidence="4 5">
    <name type="scientific">Basidiobolus ranarum</name>
    <dbReference type="NCBI Taxonomy" id="34480"/>
    <lineage>
        <taxon>Eukaryota</taxon>
        <taxon>Fungi</taxon>
        <taxon>Fungi incertae sedis</taxon>
        <taxon>Zoopagomycota</taxon>
        <taxon>Entomophthoromycotina</taxon>
        <taxon>Basidiobolomycetes</taxon>
        <taxon>Basidiobolales</taxon>
        <taxon>Basidiobolaceae</taxon>
        <taxon>Basidiobolus</taxon>
    </lineage>
</organism>
<dbReference type="InterPro" id="IPR037027">
    <property type="entry name" value="YqgF/RNaseH-like_dom_sf"/>
</dbReference>
<dbReference type="InterPro" id="IPR055179">
    <property type="entry name" value="Tex-like_central_region"/>
</dbReference>
<dbReference type="InterPro" id="IPR023323">
    <property type="entry name" value="Tex-like_dom_sf"/>
</dbReference>
<evidence type="ECO:0000313" key="4">
    <source>
        <dbReference type="EMBL" id="KAK9723398.1"/>
    </source>
</evidence>
<evidence type="ECO:0000256" key="1">
    <source>
        <dbReference type="ARBA" id="ARBA00022999"/>
    </source>
</evidence>
<keyword evidence="1" id="KW-0727">SH2 domain</keyword>
<dbReference type="Gene3D" id="1.10.10.650">
    <property type="entry name" value="RuvA domain 2-like"/>
    <property type="match status" value="1"/>
</dbReference>
<dbReference type="CDD" id="cd05685">
    <property type="entry name" value="S1_Tex"/>
    <property type="match status" value="1"/>
</dbReference>
<dbReference type="InterPro" id="IPR032639">
    <property type="entry name" value="Tex_YqgF"/>
</dbReference>
<dbReference type="PANTHER" id="PTHR10724">
    <property type="entry name" value="30S RIBOSOMAL PROTEIN S1"/>
    <property type="match status" value="1"/>
</dbReference>
<dbReference type="SUPFAM" id="SSF47781">
    <property type="entry name" value="RuvA domain 2-like"/>
    <property type="match status" value="2"/>
</dbReference>
<keyword evidence="5" id="KW-1185">Reference proteome</keyword>
<feature type="region of interest" description="Disordered" evidence="2">
    <location>
        <begin position="265"/>
        <end position="288"/>
    </location>
</feature>
<proteinExistence type="predicted"/>
<dbReference type="EMBL" id="JASJQH010006924">
    <property type="protein sequence ID" value="KAK9723398.1"/>
    <property type="molecule type" value="Genomic_DNA"/>
</dbReference>
<dbReference type="Gene3D" id="2.40.50.140">
    <property type="entry name" value="Nucleic acid-binding proteins"/>
    <property type="match status" value="1"/>
</dbReference>
<name>A0ABR2W9F2_9FUNG</name>
<reference evidence="4 5" key="1">
    <citation type="submission" date="2023-04" db="EMBL/GenBank/DDBJ databases">
        <title>Genome of Basidiobolus ranarum AG-B5.</title>
        <authorList>
            <person name="Stajich J.E."/>
            <person name="Carter-House D."/>
            <person name="Gryganskyi A."/>
        </authorList>
    </citation>
    <scope>NUCLEOTIDE SEQUENCE [LARGE SCALE GENOMIC DNA]</scope>
    <source>
        <strain evidence="4 5">AG-B5</strain>
    </source>
</reference>
<dbReference type="Pfam" id="PF12836">
    <property type="entry name" value="HHH_3"/>
    <property type="match status" value="1"/>
</dbReference>
<dbReference type="SUPFAM" id="SSF53098">
    <property type="entry name" value="Ribonuclease H-like"/>
    <property type="match status" value="1"/>
</dbReference>
<dbReference type="Pfam" id="PF17674">
    <property type="entry name" value="HHH_9"/>
    <property type="match status" value="1"/>
</dbReference>
<dbReference type="Pfam" id="PF09371">
    <property type="entry name" value="Tex_N"/>
    <property type="match status" value="1"/>
</dbReference>
<dbReference type="InterPro" id="IPR003029">
    <property type="entry name" value="S1_domain"/>
</dbReference>
<dbReference type="Gene3D" id="1.10.3500.10">
    <property type="entry name" value="Tex N-terminal region-like"/>
    <property type="match status" value="1"/>
</dbReference>
<dbReference type="InterPro" id="IPR012340">
    <property type="entry name" value="NA-bd_OB-fold"/>
</dbReference>
<dbReference type="Pfam" id="PF16921">
    <property type="entry name" value="Tex_YqgF"/>
    <property type="match status" value="1"/>
</dbReference>
<dbReference type="SMART" id="SM00316">
    <property type="entry name" value="S1"/>
    <property type="match status" value="1"/>
</dbReference>
<protein>
    <recommendedName>
        <fullName evidence="3">S1 motif domain-containing protein</fullName>
    </recommendedName>
</protein>
<dbReference type="Pfam" id="PF22706">
    <property type="entry name" value="Tex_central_region"/>
    <property type="match status" value="1"/>
</dbReference>
<dbReference type="InterPro" id="IPR006641">
    <property type="entry name" value="YqgF/RNaseH-like_dom"/>
</dbReference>
<evidence type="ECO:0000256" key="2">
    <source>
        <dbReference type="SAM" id="MobiDB-lite"/>
    </source>
</evidence>
<feature type="domain" description="S1 motif" evidence="3">
    <location>
        <begin position="783"/>
        <end position="845"/>
    </location>
</feature>
<gene>
    <name evidence="4" type="ORF">K7432_001958</name>
</gene>
<evidence type="ECO:0000313" key="5">
    <source>
        <dbReference type="Proteomes" id="UP001479436"/>
    </source>
</evidence>
<feature type="compositionally biased region" description="Basic and acidic residues" evidence="2">
    <location>
        <begin position="269"/>
        <end position="288"/>
    </location>
</feature>
<dbReference type="InterPro" id="IPR044146">
    <property type="entry name" value="S1_Tex"/>
</dbReference>
<sequence length="851" mass="95490">MLTKIFTPSLYILGLRPYSRIIPPIMTSKNALVDSDSESDSGLTKSTNNITSLPTNTIDFLAKEFEVTSSQIHTVQRLLKREEMTVPFIARYRKELTGNMTDIKLRSLEERLEYMLDLEARKQVILKTLKKEGCLNETLTKLINTTYKKIDLEDIYLPFKPKRKGTKAKLALEAGFQPLAKNFFTSHPKKRSIALAATRDFLKNTRFDSNITPEALEYRKDEQLALEGTIALIMDMITDDPNLTQEIRENINKYGYLMVTPKKGISKSESSKKPKLNEKGKTSKTVEKNIEGKRGADIYRDYFYREESIRRIASHQLMAILRGQNEGFLTCQVAIRTKSPPNTTTKRKREEANVQKHSDDMVAIKNAEEYLRLIARHFEIHFDQHFMKDIVKQAWTTKMAKRIEAEIMKELKMQAEDKAIQIFASNLRDILLSPPAGRKPSIGLDPGFRTGVKVAVIDDTGALLDHTVIYPHQPQRRWAEAQEALWDLCIKHKVGLIAIGNGTATRETSKLVQELLDSFKERQSKAKTNIAKPTKVIVSEAGASVYSASALAIKEFPNLDVTIRGAISIARRLQDPLAELVKIDPKSLGVGQYQHDINPSKLGKSLESTVEDCVNLVGVQLNTASAQLLTYVSGLGEKAATEIVKYRDTHGSFTNRRQLLEVPRLGKKTFQQCAGFLRIPTTAISDKKGQVDPLDGTGIHPESYHIARKILQKLGIKDTKKIRPGSLCSLDPKEFTDPESGFGVITIQDIIAELEKPGRDPRSAFVVAELDPDVQDIRDLKVGMKLEGTVSNITQFGAFVDIGIHDNGLVHISKMSNQTLQTGQVCQVCVENIDINRKRIGLSLISIKNKP</sequence>
<accession>A0ABR2W9F2</accession>